<dbReference type="EMBL" id="JABCRI010001121">
    <property type="protein sequence ID" value="KAF8364970.1"/>
    <property type="molecule type" value="Genomic_DNA"/>
</dbReference>
<protein>
    <recommendedName>
        <fullName evidence="5">Gag protein</fullName>
    </recommendedName>
</protein>
<evidence type="ECO:0000313" key="4">
    <source>
        <dbReference type="Proteomes" id="UP000655225"/>
    </source>
</evidence>
<geneLocation type="mitochondrion" evidence="3"/>
<dbReference type="OrthoDB" id="1711294at2759"/>
<feature type="compositionally biased region" description="Low complexity" evidence="1">
    <location>
        <begin position="281"/>
        <end position="297"/>
    </location>
</feature>
<keyword evidence="3" id="KW-0496">Mitochondrion</keyword>
<organism evidence="2 4">
    <name type="scientific">Tetracentron sinense</name>
    <name type="common">Spur-leaf</name>
    <dbReference type="NCBI Taxonomy" id="13715"/>
    <lineage>
        <taxon>Eukaryota</taxon>
        <taxon>Viridiplantae</taxon>
        <taxon>Streptophyta</taxon>
        <taxon>Embryophyta</taxon>
        <taxon>Tracheophyta</taxon>
        <taxon>Spermatophyta</taxon>
        <taxon>Magnoliopsida</taxon>
        <taxon>Trochodendrales</taxon>
        <taxon>Trochodendraceae</taxon>
        <taxon>Tetracentron</taxon>
    </lineage>
</organism>
<reference evidence="2 4" key="1">
    <citation type="submission" date="2020-04" db="EMBL/GenBank/DDBJ databases">
        <title>Plant Genome Project.</title>
        <authorList>
            <person name="Zhang R.-G."/>
        </authorList>
    </citation>
    <scope>NUCLEOTIDE SEQUENCE [LARGE SCALE GENOMIC DNA]</scope>
    <source>
        <strain evidence="2">YNK0</strain>
        <tissue evidence="2">Leaf</tissue>
    </source>
</reference>
<feature type="region of interest" description="Disordered" evidence="1">
    <location>
        <begin position="251"/>
        <end position="298"/>
    </location>
</feature>
<dbReference type="EMBL" id="JABCRI010000025">
    <property type="protein sequence ID" value="KAF8376904.1"/>
    <property type="molecule type" value="Genomic_DNA"/>
</dbReference>
<comment type="caution">
    <text evidence="2">The sequence shown here is derived from an EMBL/GenBank/DDBJ whole genome shotgun (WGS) entry which is preliminary data.</text>
</comment>
<evidence type="ECO:0000256" key="1">
    <source>
        <dbReference type="SAM" id="MobiDB-lite"/>
    </source>
</evidence>
<gene>
    <name evidence="3" type="ORF">HHK36_031425</name>
    <name evidence="2" type="ORF">HHK36_033065</name>
</gene>
<evidence type="ECO:0008006" key="5">
    <source>
        <dbReference type="Google" id="ProtNLM"/>
    </source>
</evidence>
<accession>A0A834Y6Q2</accession>
<evidence type="ECO:0000313" key="2">
    <source>
        <dbReference type="EMBL" id="KAF8364970.1"/>
    </source>
</evidence>
<dbReference type="Proteomes" id="UP000655225">
    <property type="component" value="Unassembled WGS sequence"/>
</dbReference>
<sequence>MDEPPLRMQRTPAPYFMNGQSERPRKRFAYESPIEELDYDSSVVPMEKPLGKMEIEAMIQAAVEQTNTGGKRLGFTDFCRHPDVALPEGFKIPKFSKYNGVGDPYHHLLSFCGDCRGLDSQPGLLIHPFQKSLEGEALKWNSSLPLDALRSLDDVIDRFTSQYKHQVEHPPNLCDLVNEKMQPGFEFITFVNRWRNLAAKAKWNIKEEDAVQMVIDNLHGPIKEAMVLGDCRTFPQLFERAARNQQAIQGAGAVPQPTQQPKNPPTQSQPQNPAQAPPRPAYNNAAPPANYDPQQQQGHTIEECHTLRDVIYDMNDENRINWNEVKAYLKAANVTEATNMGIHTNPMPQHQGDKSPLRDLHRYKLIQDLLPALTPSELALPLEERCLLSFRFIAVLGSVGFDAKLGVGRVGSLRLLGIWSSGRPTELTEMGPRIPGPDPELSTVDPDLISSVTEWKRGVLSGSRASNPRFFLFRKDYEFRLVPDEEDPGHRSIDRKTMFPFSDSFVEEGKVFNHLVGEGEPIPRYRDIEDGMGEKAIAAGRIE</sequence>
<dbReference type="PANTHER" id="PTHR33223">
    <property type="entry name" value="CCHC-TYPE DOMAIN-CONTAINING PROTEIN"/>
    <property type="match status" value="1"/>
</dbReference>
<dbReference type="InterPro" id="IPR018247">
    <property type="entry name" value="EF_Hand_1_Ca_BS"/>
</dbReference>
<evidence type="ECO:0000313" key="3">
    <source>
        <dbReference type="EMBL" id="KAF8376904.1"/>
    </source>
</evidence>
<name>A0A834Y6Q2_TETSI</name>
<keyword evidence="4" id="KW-1185">Reference proteome</keyword>
<dbReference type="AlphaFoldDB" id="A0A834Y6Q2"/>
<dbReference type="PROSITE" id="PS00018">
    <property type="entry name" value="EF_HAND_1"/>
    <property type="match status" value="1"/>
</dbReference>
<feature type="compositionally biased region" description="Low complexity" evidence="1">
    <location>
        <begin position="255"/>
        <end position="274"/>
    </location>
</feature>
<proteinExistence type="predicted"/>
<dbReference type="PANTHER" id="PTHR33223:SF8">
    <property type="entry name" value="OS04G0172440 PROTEIN"/>
    <property type="match status" value="1"/>
</dbReference>